<dbReference type="AlphaFoldDB" id="A0A2P2FZW6"/>
<dbReference type="Proteomes" id="UP000256220">
    <property type="component" value="Unassembled WGS sequence"/>
</dbReference>
<organism evidence="2 3">
    <name type="scientific">Amycolatopsis lurida NRRL 2430</name>
    <dbReference type="NCBI Taxonomy" id="1460371"/>
    <lineage>
        <taxon>Bacteria</taxon>
        <taxon>Bacillati</taxon>
        <taxon>Actinomycetota</taxon>
        <taxon>Actinomycetes</taxon>
        <taxon>Pseudonocardiales</taxon>
        <taxon>Pseudonocardiaceae</taxon>
        <taxon>Amycolatopsis</taxon>
    </lineage>
</organism>
<evidence type="ECO:0000313" key="3">
    <source>
        <dbReference type="Proteomes" id="UP000256220"/>
    </source>
</evidence>
<keyword evidence="1" id="KW-0472">Membrane</keyword>
<proteinExistence type="predicted"/>
<accession>A0A2P2FZW6</accession>
<reference evidence="2 3" key="1">
    <citation type="journal article" date="2014" name="Genome Announc.">
        <title>Draft Genome Sequence of Amycolatopsis lurida NRRL 2430, Producer of the Glycopeptide Family Antibiotic Ristocetin.</title>
        <authorList>
            <person name="Kwun M.J."/>
            <person name="Hong H.J."/>
        </authorList>
    </citation>
    <scope>NUCLEOTIDE SEQUENCE [LARGE SCALE GENOMIC DNA]</scope>
    <source>
        <strain evidence="2 3">NRRL 2430</strain>
    </source>
</reference>
<gene>
    <name evidence="2" type="ORF">BB31_04620</name>
</gene>
<feature type="transmembrane region" description="Helical" evidence="1">
    <location>
        <begin position="32"/>
        <end position="52"/>
    </location>
</feature>
<keyword evidence="1" id="KW-1133">Transmembrane helix</keyword>
<name>A0A2P2FZW6_AMYLU</name>
<sequence>MMPQRLWLGLAVVYTCTAVVQLYLLASTGAVWAGTLTAAGFAAALLCLLAAWRSSKRERGDTREIDSRRP</sequence>
<keyword evidence="3" id="KW-1185">Reference proteome</keyword>
<protein>
    <submittedName>
        <fullName evidence="2">Uncharacterized protein</fullName>
    </submittedName>
</protein>
<dbReference type="EMBL" id="JFBM01000003">
    <property type="protein sequence ID" value="KFU82245.1"/>
    <property type="molecule type" value="Genomic_DNA"/>
</dbReference>
<keyword evidence="1" id="KW-0812">Transmembrane</keyword>
<comment type="caution">
    <text evidence="2">The sequence shown here is derived from an EMBL/GenBank/DDBJ whole genome shotgun (WGS) entry which is preliminary data.</text>
</comment>
<evidence type="ECO:0000256" key="1">
    <source>
        <dbReference type="SAM" id="Phobius"/>
    </source>
</evidence>
<feature type="transmembrane region" description="Helical" evidence="1">
    <location>
        <begin position="7"/>
        <end position="26"/>
    </location>
</feature>
<evidence type="ECO:0000313" key="2">
    <source>
        <dbReference type="EMBL" id="KFU82245.1"/>
    </source>
</evidence>